<dbReference type="Gene3D" id="3.20.20.70">
    <property type="entry name" value="Aldolase class I"/>
    <property type="match status" value="1"/>
</dbReference>
<keyword evidence="2" id="KW-0479">Metal-binding</keyword>
<evidence type="ECO:0000256" key="3">
    <source>
        <dbReference type="ARBA" id="ARBA00023239"/>
    </source>
</evidence>
<dbReference type="PANTHER" id="PTHR42738">
    <property type="entry name" value="HYDROXYMETHYLGLUTARYL-COA LYASE"/>
    <property type="match status" value="1"/>
</dbReference>
<keyword evidence="3 5" id="KW-0456">Lyase</keyword>
<evidence type="ECO:0000259" key="4">
    <source>
        <dbReference type="PROSITE" id="PS50991"/>
    </source>
</evidence>
<evidence type="ECO:0000313" key="5">
    <source>
        <dbReference type="EMBL" id="BDG07578.1"/>
    </source>
</evidence>
<protein>
    <submittedName>
        <fullName evidence="5">Hydroxymethylglutaryl-CoA lyase</fullName>
    </submittedName>
</protein>
<dbReference type="InterPro" id="IPR000891">
    <property type="entry name" value="PYR_CT"/>
</dbReference>
<dbReference type="Proteomes" id="UP001162734">
    <property type="component" value="Chromosome"/>
</dbReference>
<dbReference type="InterPro" id="IPR013785">
    <property type="entry name" value="Aldolase_TIM"/>
</dbReference>
<accession>A0ABN6N646</accession>
<dbReference type="NCBIfam" id="NF004283">
    <property type="entry name" value="PRK05692.1"/>
    <property type="match status" value="1"/>
</dbReference>
<dbReference type="GO" id="GO:0016829">
    <property type="term" value="F:lyase activity"/>
    <property type="evidence" value="ECO:0007669"/>
    <property type="project" value="UniProtKB-KW"/>
</dbReference>
<reference evidence="6" key="1">
    <citation type="journal article" date="2022" name="Int. J. Syst. Evol. Microbiol.">
        <title>Anaeromyxobacter oryzae sp. nov., Anaeromyxobacter diazotrophicus sp. nov. and Anaeromyxobacter paludicola sp. nov., isolated from paddy soils.</title>
        <authorList>
            <person name="Itoh H."/>
            <person name="Xu Z."/>
            <person name="Mise K."/>
            <person name="Masuda Y."/>
            <person name="Ushijima N."/>
            <person name="Hayakawa C."/>
            <person name="Shiratori Y."/>
            <person name="Senoo K."/>
        </authorList>
    </citation>
    <scope>NUCLEOTIDE SEQUENCE [LARGE SCALE GENOMIC DNA]</scope>
    <source>
        <strain evidence="6">Red630</strain>
    </source>
</reference>
<dbReference type="EMBL" id="AP025592">
    <property type="protein sequence ID" value="BDG07578.1"/>
    <property type="molecule type" value="Genomic_DNA"/>
</dbReference>
<dbReference type="CDD" id="cd07938">
    <property type="entry name" value="DRE_TIM_HMGL"/>
    <property type="match status" value="1"/>
</dbReference>
<dbReference type="InterPro" id="IPR043594">
    <property type="entry name" value="HMGL"/>
</dbReference>
<name>A0ABN6N646_9BACT</name>
<dbReference type="PANTHER" id="PTHR42738:SF7">
    <property type="entry name" value="HYDROXYMETHYLGLUTARYL-COA LYASE"/>
    <property type="match status" value="1"/>
</dbReference>
<evidence type="ECO:0000256" key="2">
    <source>
        <dbReference type="ARBA" id="ARBA00022723"/>
    </source>
</evidence>
<evidence type="ECO:0000256" key="1">
    <source>
        <dbReference type="ARBA" id="ARBA00009405"/>
    </source>
</evidence>
<dbReference type="RefSeq" id="WP_248344378.1">
    <property type="nucleotide sequence ID" value="NZ_AP025592.1"/>
</dbReference>
<dbReference type="Pfam" id="PF00682">
    <property type="entry name" value="HMGL-like"/>
    <property type="match status" value="1"/>
</dbReference>
<feature type="domain" description="Pyruvate carboxyltransferase" evidence="4">
    <location>
        <begin position="5"/>
        <end position="280"/>
    </location>
</feature>
<dbReference type="SUPFAM" id="SSF51569">
    <property type="entry name" value="Aldolase"/>
    <property type="match status" value="1"/>
</dbReference>
<dbReference type="PROSITE" id="PS50991">
    <property type="entry name" value="PYR_CT"/>
    <property type="match status" value="1"/>
</dbReference>
<comment type="similarity">
    <text evidence="1">Belongs to the HMG-CoA lyase family.</text>
</comment>
<proteinExistence type="inferred from homology"/>
<gene>
    <name evidence="5" type="primary">mvaB</name>
    <name evidence="5" type="ORF">AMPC_06910</name>
</gene>
<keyword evidence="6" id="KW-1185">Reference proteome</keyword>
<sequence length="319" mass="33415">MAPHVTVYEVGPRDGLQNEPAVLPLEEKLELVAALAAAGLQRIEAGSFVSPRWIPQLADSDRLVESLPPSPELRYVALVPNAPGLARLRRALDQAGANGPAVDAAVFVSASETHNRKNVNKTIDETFAAFDEVVGPALAAGLRVRGYVSTAFGCPYEGPVDPGRVIALAQRLLALGCYQVSLGDTVGLGTPNQVRELLSRLLARTRPEQVALHMHDTRGCALANVLVGLEAGLATFDASIGGLGGCPYAPGASGNLATEDLVHMLLGMGYETGISWERLVDAGALAQRLVGRALPGKALQAELAARTAGRTRSDPLASR</sequence>
<organism evidence="5 6">
    <name type="scientific">Anaeromyxobacter paludicola</name>
    <dbReference type="NCBI Taxonomy" id="2918171"/>
    <lineage>
        <taxon>Bacteria</taxon>
        <taxon>Pseudomonadati</taxon>
        <taxon>Myxococcota</taxon>
        <taxon>Myxococcia</taxon>
        <taxon>Myxococcales</taxon>
        <taxon>Cystobacterineae</taxon>
        <taxon>Anaeromyxobacteraceae</taxon>
        <taxon>Anaeromyxobacter</taxon>
    </lineage>
</organism>
<evidence type="ECO:0000313" key="6">
    <source>
        <dbReference type="Proteomes" id="UP001162734"/>
    </source>
</evidence>